<keyword evidence="3" id="KW-1185">Reference proteome</keyword>
<dbReference type="OrthoDB" id="4186058at2759"/>
<feature type="compositionally biased region" description="Polar residues" evidence="1">
    <location>
        <begin position="77"/>
        <end position="90"/>
    </location>
</feature>
<name>A0A1E3B9A6_ASPCR</name>
<feature type="region of interest" description="Disordered" evidence="1">
    <location>
        <begin position="1"/>
        <end position="24"/>
    </location>
</feature>
<feature type="region of interest" description="Disordered" evidence="1">
    <location>
        <begin position="40"/>
        <end position="59"/>
    </location>
</feature>
<evidence type="ECO:0000313" key="2">
    <source>
        <dbReference type="EMBL" id="ODM16986.1"/>
    </source>
</evidence>
<feature type="region of interest" description="Disordered" evidence="1">
    <location>
        <begin position="71"/>
        <end position="193"/>
    </location>
</feature>
<evidence type="ECO:0000313" key="3">
    <source>
        <dbReference type="Proteomes" id="UP000094569"/>
    </source>
</evidence>
<organism evidence="2 3">
    <name type="scientific">Aspergillus cristatus</name>
    <name type="common">Chinese Fuzhuan brick tea-fermentation fungus</name>
    <name type="synonym">Eurotium cristatum</name>
    <dbReference type="NCBI Taxonomy" id="573508"/>
    <lineage>
        <taxon>Eukaryota</taxon>
        <taxon>Fungi</taxon>
        <taxon>Dikarya</taxon>
        <taxon>Ascomycota</taxon>
        <taxon>Pezizomycotina</taxon>
        <taxon>Eurotiomycetes</taxon>
        <taxon>Eurotiomycetidae</taxon>
        <taxon>Eurotiales</taxon>
        <taxon>Aspergillaceae</taxon>
        <taxon>Aspergillus</taxon>
        <taxon>Aspergillus subgen. Aspergillus</taxon>
    </lineage>
</organism>
<dbReference type="EMBL" id="JXNT01000009">
    <property type="protein sequence ID" value="ODM16986.1"/>
    <property type="molecule type" value="Genomic_DNA"/>
</dbReference>
<dbReference type="Proteomes" id="UP000094569">
    <property type="component" value="Unassembled WGS sequence"/>
</dbReference>
<dbReference type="AlphaFoldDB" id="A0A1E3B9A6"/>
<reference evidence="2 3" key="1">
    <citation type="journal article" date="2016" name="BMC Genomics">
        <title>Comparative genomic and transcriptomic analyses of the Fuzhuan brick tea-fermentation fungus Aspergillus cristatus.</title>
        <authorList>
            <person name="Ge Y."/>
            <person name="Wang Y."/>
            <person name="Liu Y."/>
            <person name="Tan Y."/>
            <person name="Ren X."/>
            <person name="Zhang X."/>
            <person name="Hyde K.D."/>
            <person name="Liu Y."/>
            <person name="Liu Z."/>
        </authorList>
    </citation>
    <scope>NUCLEOTIDE SEQUENCE [LARGE SCALE GENOMIC DNA]</scope>
    <source>
        <strain evidence="2 3">GZAAS20.1005</strain>
    </source>
</reference>
<accession>A0A1E3B9A6</accession>
<proteinExistence type="predicted"/>
<sequence>MNGERYPGDYHVQDNPSTYSQFPKNNTFKAYQELVVRPYAVEEPDDEAEDHIWETTEPIPQWQRELMESLDELACESDTSASSLRSSPTRGQKRKSASTSSQDRYPDRSPSLDPDLRSDDSESETTNMSQKRRRRKGQSKQFRANLDAADAAFLSHHSHGLSMSPSSESQFADASSSGSTSNGVATPDEMDMD</sequence>
<protein>
    <submittedName>
        <fullName evidence="2">Uncharacterized protein</fullName>
    </submittedName>
</protein>
<feature type="compositionally biased region" description="Low complexity" evidence="1">
    <location>
        <begin position="164"/>
        <end position="181"/>
    </location>
</feature>
<dbReference type="VEuPathDB" id="FungiDB:SI65_07385"/>
<feature type="compositionally biased region" description="Basic and acidic residues" evidence="1">
    <location>
        <begin position="1"/>
        <end position="12"/>
    </location>
</feature>
<comment type="caution">
    <text evidence="2">The sequence shown here is derived from an EMBL/GenBank/DDBJ whole genome shotgun (WGS) entry which is preliminary data.</text>
</comment>
<gene>
    <name evidence="2" type="ORF">SI65_07385</name>
</gene>
<feature type="compositionally biased region" description="Polar residues" evidence="1">
    <location>
        <begin position="14"/>
        <end position="24"/>
    </location>
</feature>
<evidence type="ECO:0000256" key="1">
    <source>
        <dbReference type="SAM" id="MobiDB-lite"/>
    </source>
</evidence>